<comment type="subcellular location">
    <subcellularLocation>
        <location evidence="1">Cell outer membrane</location>
    </subcellularLocation>
</comment>
<reference evidence="7 8" key="1">
    <citation type="submission" date="2019-07" db="EMBL/GenBank/DDBJ databases">
        <title>Genomic Encyclopedia of Archaeal and Bacterial Type Strains, Phase II (KMG-II): from individual species to whole genera.</title>
        <authorList>
            <person name="Goeker M."/>
        </authorList>
    </citation>
    <scope>NUCLEOTIDE SEQUENCE [LARGE SCALE GENOMIC DNA]</scope>
    <source>
        <strain evidence="7 8">ATCC BAA-1139</strain>
    </source>
</reference>
<feature type="chain" id="PRO_5021804655" evidence="5">
    <location>
        <begin position="21"/>
        <end position="523"/>
    </location>
</feature>
<dbReference type="CDD" id="cd07185">
    <property type="entry name" value="OmpA_C-like"/>
    <property type="match status" value="1"/>
</dbReference>
<name>A0A562VPL4_9BACT</name>
<dbReference type="Gene3D" id="3.30.1330.60">
    <property type="entry name" value="OmpA-like domain"/>
    <property type="match status" value="1"/>
</dbReference>
<comment type="caution">
    <text evidence="7">The sequence shown here is derived from an EMBL/GenBank/DDBJ whole genome shotgun (WGS) entry which is preliminary data.</text>
</comment>
<dbReference type="InterPro" id="IPR036737">
    <property type="entry name" value="OmpA-like_sf"/>
</dbReference>
<feature type="domain" description="OmpA-like" evidence="6">
    <location>
        <begin position="402"/>
        <end position="521"/>
    </location>
</feature>
<gene>
    <name evidence="7" type="ORF">JN12_01319</name>
</gene>
<evidence type="ECO:0000256" key="3">
    <source>
        <dbReference type="ARBA" id="ARBA00023237"/>
    </source>
</evidence>
<feature type="signal peptide" evidence="5">
    <location>
        <begin position="1"/>
        <end position="20"/>
    </location>
</feature>
<proteinExistence type="predicted"/>
<dbReference type="AlphaFoldDB" id="A0A562VPL4"/>
<evidence type="ECO:0000256" key="5">
    <source>
        <dbReference type="SAM" id="SignalP"/>
    </source>
</evidence>
<evidence type="ECO:0000259" key="6">
    <source>
        <dbReference type="PROSITE" id="PS51123"/>
    </source>
</evidence>
<keyword evidence="3" id="KW-0998">Cell outer membrane</keyword>
<dbReference type="Proteomes" id="UP000319449">
    <property type="component" value="Unassembled WGS sequence"/>
</dbReference>
<evidence type="ECO:0000256" key="2">
    <source>
        <dbReference type="ARBA" id="ARBA00023136"/>
    </source>
</evidence>
<evidence type="ECO:0000256" key="1">
    <source>
        <dbReference type="ARBA" id="ARBA00004442"/>
    </source>
</evidence>
<evidence type="ECO:0000256" key="4">
    <source>
        <dbReference type="PROSITE-ProRule" id="PRU00473"/>
    </source>
</evidence>
<dbReference type="OrthoDB" id="5292153at2"/>
<dbReference type="InterPro" id="IPR050330">
    <property type="entry name" value="Bact_OuterMem_StrucFunc"/>
</dbReference>
<dbReference type="RefSeq" id="WP_145020032.1">
    <property type="nucleotide sequence ID" value="NZ_VLLN01000006.1"/>
</dbReference>
<accession>A0A562VPL4</accession>
<keyword evidence="8" id="KW-1185">Reference proteome</keyword>
<dbReference type="InterPro" id="IPR006665">
    <property type="entry name" value="OmpA-like"/>
</dbReference>
<dbReference type="PROSITE" id="PS51123">
    <property type="entry name" value="OMPA_2"/>
    <property type="match status" value="1"/>
</dbReference>
<dbReference type="PANTHER" id="PTHR30329">
    <property type="entry name" value="STATOR ELEMENT OF FLAGELLAR MOTOR COMPLEX"/>
    <property type="match status" value="1"/>
</dbReference>
<dbReference type="EMBL" id="VLLN01000006">
    <property type="protein sequence ID" value="TWJ19830.1"/>
    <property type="molecule type" value="Genomic_DNA"/>
</dbReference>
<dbReference type="GO" id="GO:0009279">
    <property type="term" value="C:cell outer membrane"/>
    <property type="evidence" value="ECO:0007669"/>
    <property type="project" value="UniProtKB-SubCell"/>
</dbReference>
<sequence length="523" mass="57386">MNKPFLTLALIILFAGTASANPTQFGATGLMSVPSAETIDAGNVCIGLWGSACNGPNGSSVIIPATLTLGLGPFWEAYGTYPNLFLNNQESRSGRGTADIGSKLRFYGKRKDNFKLSGDVFLRRAISEDPKINGTTDVGGRIIASYRVDQIGAHAYGGYLALGDNPERTKSYEIPFGFGFEYNPGQRSKVTLELTGRDAKEYADSPVEASAGFRFYFSPHLTLNLAAGAGVNQAAPDWRILFGFSTCQGLGNYIKPIPRIQTQDEGPDRKKDVIKRVKIIPITPLLVKAPIAPAPVSKFEVPVDPDREDIVIKPYGQILVQSQPAPTSATPVALPPNILLEQVDDSPDNLEEAVRPSERKLDRESRALEYTINRITGTTPTYGVGVQHEAEPVKWTKSSDTVSVYKKFRLPDTIFEFGQSELSPEVKKALAEIGEIIRKDSRWSYLRVDGHTDSIGSVRYNLDLSLKRAIAVANYLITREGVNPARIFVKGMGKSVPISDNRTDDGRRQNRRFEILFLVDKAK</sequence>
<organism evidence="7 8">
    <name type="scientific">Geobacter argillaceus</name>
    <dbReference type="NCBI Taxonomy" id="345631"/>
    <lineage>
        <taxon>Bacteria</taxon>
        <taxon>Pseudomonadati</taxon>
        <taxon>Thermodesulfobacteriota</taxon>
        <taxon>Desulfuromonadia</taxon>
        <taxon>Geobacterales</taxon>
        <taxon>Geobacteraceae</taxon>
        <taxon>Geobacter</taxon>
    </lineage>
</organism>
<dbReference type="Pfam" id="PF00691">
    <property type="entry name" value="OmpA"/>
    <property type="match status" value="1"/>
</dbReference>
<evidence type="ECO:0000313" key="7">
    <source>
        <dbReference type="EMBL" id="TWJ19830.1"/>
    </source>
</evidence>
<dbReference type="InterPro" id="IPR006664">
    <property type="entry name" value="OMP_bac"/>
</dbReference>
<protein>
    <submittedName>
        <fullName evidence="7">OmpA family protein</fullName>
    </submittedName>
</protein>
<keyword evidence="5" id="KW-0732">Signal</keyword>
<dbReference type="PANTHER" id="PTHR30329:SF21">
    <property type="entry name" value="LIPOPROTEIN YIAD-RELATED"/>
    <property type="match status" value="1"/>
</dbReference>
<evidence type="ECO:0000313" key="8">
    <source>
        <dbReference type="Proteomes" id="UP000319449"/>
    </source>
</evidence>
<dbReference type="SUPFAM" id="SSF103088">
    <property type="entry name" value="OmpA-like"/>
    <property type="match status" value="1"/>
</dbReference>
<dbReference type="PRINTS" id="PR01021">
    <property type="entry name" value="OMPADOMAIN"/>
</dbReference>
<keyword evidence="2 4" id="KW-0472">Membrane</keyword>